<dbReference type="GO" id="GO:0003700">
    <property type="term" value="F:DNA-binding transcription factor activity"/>
    <property type="evidence" value="ECO:0007669"/>
    <property type="project" value="InterPro"/>
</dbReference>
<dbReference type="Pfam" id="PF07729">
    <property type="entry name" value="FCD"/>
    <property type="match status" value="1"/>
</dbReference>
<comment type="caution">
    <text evidence="5">The sequence shown here is derived from an EMBL/GenBank/DDBJ whole genome shotgun (WGS) entry which is preliminary data.</text>
</comment>
<keyword evidence="2" id="KW-0238">DNA-binding</keyword>
<accession>K8XFX8</accession>
<keyword evidence="3" id="KW-0804">Transcription</keyword>
<name>K8XFX8_RHOOP</name>
<dbReference type="SMART" id="SM00895">
    <property type="entry name" value="FCD"/>
    <property type="match status" value="1"/>
</dbReference>
<dbReference type="SUPFAM" id="SSF46785">
    <property type="entry name" value="Winged helix' DNA-binding domain"/>
    <property type="match status" value="1"/>
</dbReference>
<dbReference type="PANTHER" id="PTHR43537">
    <property type="entry name" value="TRANSCRIPTIONAL REGULATOR, GNTR FAMILY"/>
    <property type="match status" value="1"/>
</dbReference>
<dbReference type="InterPro" id="IPR011711">
    <property type="entry name" value="GntR_C"/>
</dbReference>
<evidence type="ECO:0000256" key="2">
    <source>
        <dbReference type="ARBA" id="ARBA00023125"/>
    </source>
</evidence>
<dbReference type="InterPro" id="IPR036388">
    <property type="entry name" value="WH-like_DNA-bd_sf"/>
</dbReference>
<dbReference type="CDD" id="cd07377">
    <property type="entry name" value="WHTH_GntR"/>
    <property type="match status" value="1"/>
</dbReference>
<gene>
    <name evidence="5" type="ORF">WSS_A22153</name>
</gene>
<dbReference type="Gene3D" id="1.10.10.10">
    <property type="entry name" value="Winged helix-like DNA-binding domain superfamily/Winged helix DNA-binding domain"/>
    <property type="match status" value="1"/>
</dbReference>
<dbReference type="PROSITE" id="PS50949">
    <property type="entry name" value="HTH_GNTR"/>
    <property type="match status" value="1"/>
</dbReference>
<dbReference type="RefSeq" id="WP_005259872.1">
    <property type="nucleotide sequence ID" value="NZ_AJYC02000069.1"/>
</dbReference>
<dbReference type="SUPFAM" id="SSF48008">
    <property type="entry name" value="GntR ligand-binding domain-like"/>
    <property type="match status" value="1"/>
</dbReference>
<dbReference type="InterPro" id="IPR000524">
    <property type="entry name" value="Tscrpt_reg_HTH_GntR"/>
</dbReference>
<sequence>MTTIDTVTPAVPIAHQAAAQLRRDIIDGTFAPGSKLKMDVLQSLYGFSSSPLREALSQLAQEGLVRADARRGFRVTPISVPDFRDIAESRLLIDPAALEKSIDAGDEEWESSVVASYYRLEKVEQRLGDGPVVLDDQWAELHKQFHMTLIAACPSERLRQYSSRLFDQAERYRRASALHRRRPRNKSREHEAIKDATLERDADRACELLRQHISRTLQDVENWIRSAT</sequence>
<dbReference type="InterPro" id="IPR008920">
    <property type="entry name" value="TF_FadR/GntR_C"/>
</dbReference>
<dbReference type="EMBL" id="AJYC02000069">
    <property type="protein sequence ID" value="EKT80468.1"/>
    <property type="molecule type" value="Genomic_DNA"/>
</dbReference>
<evidence type="ECO:0000256" key="1">
    <source>
        <dbReference type="ARBA" id="ARBA00023015"/>
    </source>
</evidence>
<dbReference type="Proteomes" id="UP000005951">
    <property type="component" value="Unassembled WGS sequence"/>
</dbReference>
<dbReference type="Pfam" id="PF00392">
    <property type="entry name" value="GntR"/>
    <property type="match status" value="1"/>
</dbReference>
<dbReference type="SMART" id="SM00345">
    <property type="entry name" value="HTH_GNTR"/>
    <property type="match status" value="1"/>
</dbReference>
<evidence type="ECO:0000313" key="5">
    <source>
        <dbReference type="EMBL" id="EKT80468.1"/>
    </source>
</evidence>
<dbReference type="Gene3D" id="1.20.120.530">
    <property type="entry name" value="GntR ligand-binding domain-like"/>
    <property type="match status" value="1"/>
</dbReference>
<feature type="domain" description="HTH gntR-type" evidence="4">
    <location>
        <begin position="11"/>
        <end position="78"/>
    </location>
</feature>
<proteinExistence type="predicted"/>
<dbReference type="GO" id="GO:0003677">
    <property type="term" value="F:DNA binding"/>
    <property type="evidence" value="ECO:0007669"/>
    <property type="project" value="UniProtKB-KW"/>
</dbReference>
<organism evidence="5 6">
    <name type="scientific">Rhodococcus opacus M213</name>
    <dbReference type="NCBI Taxonomy" id="1129896"/>
    <lineage>
        <taxon>Bacteria</taxon>
        <taxon>Bacillati</taxon>
        <taxon>Actinomycetota</taxon>
        <taxon>Actinomycetes</taxon>
        <taxon>Mycobacteriales</taxon>
        <taxon>Nocardiaceae</taxon>
        <taxon>Rhodococcus</taxon>
    </lineage>
</organism>
<dbReference type="AlphaFoldDB" id="K8XFX8"/>
<reference evidence="5 6" key="1">
    <citation type="journal article" date="2013" name="Genome Announc.">
        <title>Draft Genome Sequence of Rhodococcus opacus Strain M213 Shows a Diverse Catabolic Potential.</title>
        <authorList>
            <person name="Pathak A."/>
            <person name="Green S.J."/>
            <person name="Ogram A."/>
            <person name="Chauhan A."/>
        </authorList>
    </citation>
    <scope>NUCLEOTIDE SEQUENCE [LARGE SCALE GENOMIC DNA]</scope>
    <source>
        <strain evidence="5 6">M213</strain>
    </source>
</reference>
<keyword evidence="1" id="KW-0805">Transcription regulation</keyword>
<evidence type="ECO:0000313" key="6">
    <source>
        <dbReference type="Proteomes" id="UP000005951"/>
    </source>
</evidence>
<dbReference type="InterPro" id="IPR036390">
    <property type="entry name" value="WH_DNA-bd_sf"/>
</dbReference>
<dbReference type="PANTHER" id="PTHR43537:SF20">
    <property type="entry name" value="HTH-TYPE TRANSCRIPTIONAL REPRESSOR GLAR"/>
    <property type="match status" value="1"/>
</dbReference>
<evidence type="ECO:0000259" key="4">
    <source>
        <dbReference type="PROSITE" id="PS50949"/>
    </source>
</evidence>
<protein>
    <submittedName>
        <fullName evidence="5">GntR family transcriptional regulator</fullName>
    </submittedName>
</protein>
<evidence type="ECO:0000256" key="3">
    <source>
        <dbReference type="ARBA" id="ARBA00023163"/>
    </source>
</evidence>